<dbReference type="InterPro" id="IPR027805">
    <property type="entry name" value="Transposase_HTH_dom"/>
</dbReference>
<geneLocation type="plasmid" evidence="3 4">
    <name>p1</name>
</geneLocation>
<feature type="domain" description="Transposase Helix-turn-helix" evidence="2">
    <location>
        <begin position="46"/>
        <end position="98"/>
    </location>
</feature>
<evidence type="ECO:0000256" key="1">
    <source>
        <dbReference type="SAM" id="MobiDB-lite"/>
    </source>
</evidence>
<evidence type="ECO:0000313" key="4">
    <source>
        <dbReference type="Proteomes" id="UP000516404"/>
    </source>
</evidence>
<evidence type="ECO:0000259" key="2">
    <source>
        <dbReference type="Pfam" id="PF13613"/>
    </source>
</evidence>
<gene>
    <name evidence="3" type="ORF">IDM49_11485</name>
</gene>
<proteinExistence type="predicted"/>
<feature type="compositionally biased region" description="Polar residues" evidence="1">
    <location>
        <begin position="1"/>
        <end position="19"/>
    </location>
</feature>
<dbReference type="RefSeq" id="WP_193836780.1">
    <property type="nucleotide sequence ID" value="NZ_CP062960.1"/>
</dbReference>
<organism evidence="3 4">
    <name type="scientific">Rothia terrae</name>
    <dbReference type="NCBI Taxonomy" id="396015"/>
    <lineage>
        <taxon>Bacteria</taxon>
        <taxon>Bacillati</taxon>
        <taxon>Actinomycetota</taxon>
        <taxon>Actinomycetes</taxon>
        <taxon>Micrococcales</taxon>
        <taxon>Micrococcaceae</taxon>
        <taxon>Rothia</taxon>
    </lineage>
</organism>
<evidence type="ECO:0000313" key="3">
    <source>
        <dbReference type="EMBL" id="QOW64729.1"/>
    </source>
</evidence>
<dbReference type="AlphaFoldDB" id="A0A7S6WWE7"/>
<sequence>MSTNNLKPHQKNRCPTSVQPASLPSTSPRSSQPPPTTWVKPAEKPRKLTLAQGLKITLISYRHNLTPEALTHLFEVSQPTISPTIKTTEKALEKVLTPLTRPLKENLKAPGSLVVDGTLVPIWNWRS</sequence>
<accession>A0A7S6WWE7</accession>
<dbReference type="Pfam" id="PF13613">
    <property type="entry name" value="HTH_Tnp_4"/>
    <property type="match status" value="1"/>
</dbReference>
<dbReference type="EMBL" id="CP062960">
    <property type="protein sequence ID" value="QOW64729.1"/>
    <property type="molecule type" value="Genomic_DNA"/>
</dbReference>
<dbReference type="Proteomes" id="UP000516404">
    <property type="component" value="Plasmid p1"/>
</dbReference>
<protein>
    <submittedName>
        <fullName evidence="3">Transposase family protein</fullName>
    </submittedName>
</protein>
<dbReference type="GeneID" id="96625057"/>
<name>A0A7S6WWE7_9MICC</name>
<keyword evidence="3" id="KW-0614">Plasmid</keyword>
<feature type="compositionally biased region" description="Low complexity" evidence="1">
    <location>
        <begin position="20"/>
        <end position="30"/>
    </location>
</feature>
<dbReference type="KEGG" id="rter:IDM49_11485"/>
<keyword evidence="4" id="KW-1185">Reference proteome</keyword>
<feature type="region of interest" description="Disordered" evidence="1">
    <location>
        <begin position="1"/>
        <end position="44"/>
    </location>
</feature>
<reference evidence="3 4" key="1">
    <citation type="submission" date="2020-09" db="EMBL/GenBank/DDBJ databases">
        <title>Investigation of environmental microbes.</title>
        <authorList>
            <person name="Ou Y."/>
            <person name="Kang Q."/>
        </authorList>
    </citation>
    <scope>NUCLEOTIDE SEQUENCE [LARGE SCALE GENOMIC DNA]</scope>
    <source>
        <strain evidence="3 4">KJZ-14</strain>
        <plasmid evidence="3 4">p1</plasmid>
    </source>
</reference>